<keyword evidence="3" id="KW-1185">Reference proteome</keyword>
<dbReference type="Proteomes" id="UP001642484">
    <property type="component" value="Unassembled WGS sequence"/>
</dbReference>
<evidence type="ECO:0000256" key="1">
    <source>
        <dbReference type="SAM" id="Coils"/>
    </source>
</evidence>
<reference evidence="2 3" key="1">
    <citation type="submission" date="2024-02" db="EMBL/GenBank/DDBJ databases">
        <authorList>
            <person name="Chen Y."/>
            <person name="Shah S."/>
            <person name="Dougan E. K."/>
            <person name="Thang M."/>
            <person name="Chan C."/>
        </authorList>
    </citation>
    <scope>NUCLEOTIDE SEQUENCE [LARGE SCALE GENOMIC DNA]</scope>
</reference>
<proteinExistence type="predicted"/>
<accession>A0ABP0N454</accession>
<protein>
    <submittedName>
        <fullName evidence="2">Uncharacterized protein</fullName>
    </submittedName>
</protein>
<evidence type="ECO:0000313" key="2">
    <source>
        <dbReference type="EMBL" id="CAK9057847.1"/>
    </source>
</evidence>
<dbReference type="EMBL" id="CAXAMN010021314">
    <property type="protein sequence ID" value="CAK9057847.1"/>
    <property type="molecule type" value="Genomic_DNA"/>
</dbReference>
<keyword evidence="1" id="KW-0175">Coiled coil</keyword>
<dbReference type="Gene3D" id="1.20.58.2220">
    <property type="entry name" value="Formin, FH2 domain"/>
    <property type="match status" value="1"/>
</dbReference>
<feature type="coiled-coil region" evidence="1">
    <location>
        <begin position="113"/>
        <end position="140"/>
    </location>
</feature>
<evidence type="ECO:0000313" key="3">
    <source>
        <dbReference type="Proteomes" id="UP001642484"/>
    </source>
</evidence>
<sequence>MQLSSQHSQLPQTLLEELQELRSLASMPLPNLALDLAAFGDDVQLARQLLRQAFPAFDPPPERFFIGDDVEDDTEVEAVADAELSNSIIAKHLLRDVYMRIAQAPPEPLKQMVQTASAELQQLKAELAELREQVATMLAFFAYGEIAFLDRGPSLNAQIDAKSEEFVALLKGFLTAFEQCVHDSAALALLEGYSDADRFVSL</sequence>
<name>A0ABP0N454_9DINO</name>
<comment type="caution">
    <text evidence="2">The sequence shown here is derived from an EMBL/GenBank/DDBJ whole genome shotgun (WGS) entry which is preliminary data.</text>
</comment>
<gene>
    <name evidence="2" type="ORF">CCMP2556_LOCUS28511</name>
</gene>
<dbReference type="SUPFAM" id="SSF101447">
    <property type="entry name" value="Formin homology 2 domain (FH2 domain)"/>
    <property type="match status" value="1"/>
</dbReference>
<organism evidence="2 3">
    <name type="scientific">Durusdinium trenchii</name>
    <dbReference type="NCBI Taxonomy" id="1381693"/>
    <lineage>
        <taxon>Eukaryota</taxon>
        <taxon>Sar</taxon>
        <taxon>Alveolata</taxon>
        <taxon>Dinophyceae</taxon>
        <taxon>Suessiales</taxon>
        <taxon>Symbiodiniaceae</taxon>
        <taxon>Durusdinium</taxon>
    </lineage>
</organism>
<dbReference type="InterPro" id="IPR042201">
    <property type="entry name" value="FH2_Formin_sf"/>
</dbReference>